<organism evidence="1">
    <name type="scientific">Bellilinea caldifistulae</name>
    <dbReference type="NCBI Taxonomy" id="360411"/>
    <lineage>
        <taxon>Bacteria</taxon>
        <taxon>Bacillati</taxon>
        <taxon>Chloroflexota</taxon>
        <taxon>Anaerolineae</taxon>
        <taxon>Anaerolineales</taxon>
        <taxon>Anaerolineaceae</taxon>
        <taxon>Bellilinea</taxon>
    </lineage>
</organism>
<reference evidence="1" key="1">
    <citation type="journal article" date="2020" name="mSystems">
        <title>Genome- and Community-Level Interaction Insights into Carbon Utilization and Element Cycling Functions of Hydrothermarchaeota in Hydrothermal Sediment.</title>
        <authorList>
            <person name="Zhou Z."/>
            <person name="Liu Y."/>
            <person name="Xu W."/>
            <person name="Pan J."/>
            <person name="Luo Z.H."/>
            <person name="Li M."/>
        </authorList>
    </citation>
    <scope>NUCLEOTIDE SEQUENCE [LARGE SCALE GENOMIC DNA]</scope>
    <source>
        <strain evidence="1">SpSt-556</strain>
    </source>
</reference>
<evidence type="ECO:0008006" key="2">
    <source>
        <dbReference type="Google" id="ProtNLM"/>
    </source>
</evidence>
<sequence length="191" mass="20863">MNDKFFGNRVFSMILLLILGMMFSACSGLSAAASEAGSLPPQNSPETIVYKEFALPGPVAVRFELPEGWDWWGNGGSLSPNDGKTLAGVTAAWIKPGQDAETRLYNEGASVLEKTDVKVGEVETHRYIVEETFTNAATGEVFDRKFRMIYAFPSPEGDMIVGVFVADTSVEELEALSSVAEHMLISLKWDE</sequence>
<dbReference type="AlphaFoldDB" id="A0A7C4L008"/>
<name>A0A7C4L008_9CHLR</name>
<gene>
    <name evidence="1" type="ORF">ENT17_09740</name>
</gene>
<evidence type="ECO:0000313" key="1">
    <source>
        <dbReference type="EMBL" id="HGS87886.1"/>
    </source>
</evidence>
<comment type="caution">
    <text evidence="1">The sequence shown here is derived from an EMBL/GenBank/DDBJ whole genome shotgun (WGS) entry which is preliminary data.</text>
</comment>
<dbReference type="PROSITE" id="PS51257">
    <property type="entry name" value="PROKAR_LIPOPROTEIN"/>
    <property type="match status" value="1"/>
</dbReference>
<accession>A0A7C4L008</accession>
<dbReference type="EMBL" id="DSXR01000096">
    <property type="protein sequence ID" value="HGS87886.1"/>
    <property type="molecule type" value="Genomic_DNA"/>
</dbReference>
<protein>
    <recommendedName>
        <fullName evidence="2">PsbP C-terminal domain-containing protein</fullName>
    </recommendedName>
</protein>
<proteinExistence type="predicted"/>